<gene>
    <name evidence="2" type="ORF">CC86DRAFT_384682</name>
</gene>
<keyword evidence="1" id="KW-0812">Transmembrane</keyword>
<dbReference type="AlphaFoldDB" id="A0A6A6ZS73"/>
<evidence type="ECO:0000313" key="2">
    <source>
        <dbReference type="EMBL" id="KAF2823304.1"/>
    </source>
</evidence>
<organism evidence="2 3">
    <name type="scientific">Ophiobolus disseminans</name>
    <dbReference type="NCBI Taxonomy" id="1469910"/>
    <lineage>
        <taxon>Eukaryota</taxon>
        <taxon>Fungi</taxon>
        <taxon>Dikarya</taxon>
        <taxon>Ascomycota</taxon>
        <taxon>Pezizomycotina</taxon>
        <taxon>Dothideomycetes</taxon>
        <taxon>Pleosporomycetidae</taxon>
        <taxon>Pleosporales</taxon>
        <taxon>Pleosporineae</taxon>
        <taxon>Phaeosphaeriaceae</taxon>
        <taxon>Ophiobolus</taxon>
    </lineage>
</organism>
<name>A0A6A6ZS73_9PLEO</name>
<evidence type="ECO:0000313" key="3">
    <source>
        <dbReference type="Proteomes" id="UP000799424"/>
    </source>
</evidence>
<keyword evidence="1" id="KW-1133">Transmembrane helix</keyword>
<feature type="transmembrane region" description="Helical" evidence="1">
    <location>
        <begin position="185"/>
        <end position="208"/>
    </location>
</feature>
<dbReference type="OrthoDB" id="630895at2759"/>
<accession>A0A6A6ZS73</accession>
<dbReference type="Proteomes" id="UP000799424">
    <property type="component" value="Unassembled WGS sequence"/>
</dbReference>
<feature type="transmembrane region" description="Helical" evidence="1">
    <location>
        <begin position="76"/>
        <end position="97"/>
    </location>
</feature>
<protein>
    <submittedName>
        <fullName evidence="2">Uncharacterized protein</fullName>
    </submittedName>
</protein>
<proteinExistence type="predicted"/>
<dbReference type="EMBL" id="MU006232">
    <property type="protein sequence ID" value="KAF2823304.1"/>
    <property type="molecule type" value="Genomic_DNA"/>
</dbReference>
<reference evidence="2" key="1">
    <citation type="journal article" date="2020" name="Stud. Mycol.">
        <title>101 Dothideomycetes genomes: a test case for predicting lifestyles and emergence of pathogens.</title>
        <authorList>
            <person name="Haridas S."/>
            <person name="Albert R."/>
            <person name="Binder M."/>
            <person name="Bloem J."/>
            <person name="Labutti K."/>
            <person name="Salamov A."/>
            <person name="Andreopoulos B."/>
            <person name="Baker S."/>
            <person name="Barry K."/>
            <person name="Bills G."/>
            <person name="Bluhm B."/>
            <person name="Cannon C."/>
            <person name="Castanera R."/>
            <person name="Culley D."/>
            <person name="Daum C."/>
            <person name="Ezra D."/>
            <person name="Gonzalez J."/>
            <person name="Henrissat B."/>
            <person name="Kuo A."/>
            <person name="Liang C."/>
            <person name="Lipzen A."/>
            <person name="Lutzoni F."/>
            <person name="Magnuson J."/>
            <person name="Mondo S."/>
            <person name="Nolan M."/>
            <person name="Ohm R."/>
            <person name="Pangilinan J."/>
            <person name="Park H.-J."/>
            <person name="Ramirez L."/>
            <person name="Alfaro M."/>
            <person name="Sun H."/>
            <person name="Tritt A."/>
            <person name="Yoshinaga Y."/>
            <person name="Zwiers L.-H."/>
            <person name="Turgeon B."/>
            <person name="Goodwin S."/>
            <person name="Spatafora J."/>
            <person name="Crous P."/>
            <person name="Grigoriev I."/>
        </authorList>
    </citation>
    <scope>NUCLEOTIDE SEQUENCE</scope>
    <source>
        <strain evidence="2">CBS 113818</strain>
    </source>
</reference>
<keyword evidence="3" id="KW-1185">Reference proteome</keyword>
<keyword evidence="1" id="KW-0472">Membrane</keyword>
<feature type="transmembrane region" description="Helical" evidence="1">
    <location>
        <begin position="154"/>
        <end position="173"/>
    </location>
</feature>
<evidence type="ECO:0000256" key="1">
    <source>
        <dbReference type="SAM" id="Phobius"/>
    </source>
</evidence>
<sequence>MAFSTAPYRRAFKLYTWKPLKDMRAANGDRKLLIPLVKEWKVDKYAELQSVQVAASFCGGAVLASLPWSRSNDATWFADALLFSSLICSIFAIITSIQTKSMLDDLPSCEQLDGSLPEIEVLRMRRTILRYKHTPGIKHSIMLFIWQFPSMTMAYAWCTFIAGLTVYVCSPFIQKLPWQDRHRIAVAYLAFGVVGLITYIFTTVFVFVGEKDYERSVANSRASTIKSNSASTINKRIVNTNDVETGLASSDAGNHTQEKGDTISAVAEGADPIQAARARFVVGFEQSGIPRRNIEKSRRPLLY</sequence>